<evidence type="ECO:0000256" key="4">
    <source>
        <dbReference type="PROSITE-ProRule" id="PRU00335"/>
    </source>
</evidence>
<reference evidence="6" key="1">
    <citation type="submission" date="2022-01" db="EMBL/GenBank/DDBJ databases">
        <title>Genome sequnece data of strain Bradyrhizobium sp. nov.</title>
        <authorList>
            <person name="Zhang J."/>
        </authorList>
    </citation>
    <scope>NUCLEOTIDE SEQUENCE</scope>
    <source>
        <strain evidence="6">WYCCWR 13023</strain>
    </source>
</reference>
<dbReference type="InterPro" id="IPR001647">
    <property type="entry name" value="HTH_TetR"/>
</dbReference>
<accession>A0A9X1UJB0</accession>
<evidence type="ECO:0000313" key="7">
    <source>
        <dbReference type="Proteomes" id="UP001139054"/>
    </source>
</evidence>
<dbReference type="PRINTS" id="PR00455">
    <property type="entry name" value="HTHTETR"/>
</dbReference>
<evidence type="ECO:0000256" key="1">
    <source>
        <dbReference type="ARBA" id="ARBA00023015"/>
    </source>
</evidence>
<proteinExistence type="predicted"/>
<dbReference type="InterPro" id="IPR009057">
    <property type="entry name" value="Homeodomain-like_sf"/>
</dbReference>
<sequence>MFVKSDKMQAKAPPQDRILDAAMRVFRRHGFRRSSIEQAAEEAGLTRQALYHHFASKEALFRAVIERLYEQGLAAEIAAAKAAEEAGLKLADILVAEIGARMQSLLASLKDSPHTEELFSEHLAQARDLYQSYATRFADEIATTIARVCRKQKLTLASGVSVRELARCVEMAVHGTKSAFPSMQPVDAFLKQLETMLRMLIAGAMVPSAKKSPRKTGVRK</sequence>
<gene>
    <name evidence="6" type="ORF">L6654_31315</name>
</gene>
<dbReference type="PROSITE" id="PS50977">
    <property type="entry name" value="HTH_TETR_2"/>
    <property type="match status" value="1"/>
</dbReference>
<organism evidence="6 7">
    <name type="scientific">Bradyrhizobium zhengyangense</name>
    <dbReference type="NCBI Taxonomy" id="2911009"/>
    <lineage>
        <taxon>Bacteria</taxon>
        <taxon>Pseudomonadati</taxon>
        <taxon>Pseudomonadota</taxon>
        <taxon>Alphaproteobacteria</taxon>
        <taxon>Hyphomicrobiales</taxon>
        <taxon>Nitrobacteraceae</taxon>
        <taxon>Bradyrhizobium</taxon>
    </lineage>
</organism>
<dbReference type="AlphaFoldDB" id="A0A9X1UJB0"/>
<dbReference type="Proteomes" id="UP001139054">
    <property type="component" value="Unassembled WGS sequence"/>
</dbReference>
<dbReference type="Pfam" id="PF00440">
    <property type="entry name" value="TetR_N"/>
    <property type="match status" value="1"/>
</dbReference>
<evidence type="ECO:0000259" key="5">
    <source>
        <dbReference type="PROSITE" id="PS50977"/>
    </source>
</evidence>
<feature type="domain" description="HTH tetR-type" evidence="5">
    <location>
        <begin position="12"/>
        <end position="72"/>
    </location>
</feature>
<keyword evidence="1" id="KW-0805">Transcription regulation</keyword>
<comment type="caution">
    <text evidence="6">The sequence shown here is derived from an EMBL/GenBank/DDBJ whole genome shotgun (WGS) entry which is preliminary data.</text>
</comment>
<name>A0A9X1UJB0_9BRAD</name>
<dbReference type="Gene3D" id="1.10.357.10">
    <property type="entry name" value="Tetracycline Repressor, domain 2"/>
    <property type="match status" value="1"/>
</dbReference>
<dbReference type="SUPFAM" id="SSF46689">
    <property type="entry name" value="Homeodomain-like"/>
    <property type="match status" value="1"/>
</dbReference>
<dbReference type="RefSeq" id="WP_237860742.1">
    <property type="nucleotide sequence ID" value="NZ_JAKLTY010000026.1"/>
</dbReference>
<dbReference type="GO" id="GO:0000976">
    <property type="term" value="F:transcription cis-regulatory region binding"/>
    <property type="evidence" value="ECO:0007669"/>
    <property type="project" value="TreeGrafter"/>
</dbReference>
<dbReference type="PANTHER" id="PTHR30055:SF234">
    <property type="entry name" value="HTH-TYPE TRANSCRIPTIONAL REGULATOR BETI"/>
    <property type="match status" value="1"/>
</dbReference>
<dbReference type="PANTHER" id="PTHR30055">
    <property type="entry name" value="HTH-TYPE TRANSCRIPTIONAL REGULATOR RUTR"/>
    <property type="match status" value="1"/>
</dbReference>
<evidence type="ECO:0000256" key="2">
    <source>
        <dbReference type="ARBA" id="ARBA00023125"/>
    </source>
</evidence>
<keyword evidence="3" id="KW-0804">Transcription</keyword>
<feature type="DNA-binding region" description="H-T-H motif" evidence="4">
    <location>
        <begin position="35"/>
        <end position="54"/>
    </location>
</feature>
<evidence type="ECO:0000256" key="3">
    <source>
        <dbReference type="ARBA" id="ARBA00023163"/>
    </source>
</evidence>
<dbReference type="EMBL" id="JAKLTY010000026">
    <property type="protein sequence ID" value="MCG2631127.1"/>
    <property type="molecule type" value="Genomic_DNA"/>
</dbReference>
<evidence type="ECO:0000313" key="6">
    <source>
        <dbReference type="EMBL" id="MCG2631127.1"/>
    </source>
</evidence>
<dbReference type="InterPro" id="IPR050109">
    <property type="entry name" value="HTH-type_TetR-like_transc_reg"/>
</dbReference>
<keyword evidence="2 4" id="KW-0238">DNA-binding</keyword>
<dbReference type="GO" id="GO:0003700">
    <property type="term" value="F:DNA-binding transcription factor activity"/>
    <property type="evidence" value="ECO:0007669"/>
    <property type="project" value="TreeGrafter"/>
</dbReference>
<protein>
    <submittedName>
        <fullName evidence="6">TetR/AcrR family transcriptional regulator</fullName>
    </submittedName>
</protein>